<dbReference type="SUPFAM" id="SSF53850">
    <property type="entry name" value="Periplasmic binding protein-like II"/>
    <property type="match status" value="1"/>
</dbReference>
<proteinExistence type="predicted"/>
<reference evidence="2" key="1">
    <citation type="journal article" date="2013" name="Environ. Microbiol.">
        <title>Microbiota from the distal guts of lean and obese adolescents exhibit partial functional redundancy besides clear differences in community structure.</title>
        <authorList>
            <person name="Ferrer M."/>
            <person name="Ruiz A."/>
            <person name="Lanza F."/>
            <person name="Haange S.B."/>
            <person name="Oberbach A."/>
            <person name="Till H."/>
            <person name="Bargiela R."/>
            <person name="Campoy C."/>
            <person name="Segura M.T."/>
            <person name="Richter M."/>
            <person name="von Bergen M."/>
            <person name="Seifert J."/>
            <person name="Suarez A."/>
        </authorList>
    </citation>
    <scope>NUCLEOTIDE SEQUENCE</scope>
</reference>
<organism evidence="2">
    <name type="scientific">human gut metagenome</name>
    <dbReference type="NCBI Taxonomy" id="408170"/>
    <lineage>
        <taxon>unclassified sequences</taxon>
        <taxon>metagenomes</taxon>
        <taxon>organismal metagenomes</taxon>
    </lineage>
</organism>
<sequence>MSLKRILAGILSASLVLTVALSGCNNGQSGSADPSSSTGEGSSAASAAESEDTGDKPEKLQAIVDNDTVGIIQPAADILERDEGIKTEFIVQSYDQSYTKIMTSIMGGTPIDVIICDSVWTAEFTEAGMITPVDDYISAELKEDLSRALWINAAMRAS</sequence>
<dbReference type="PROSITE" id="PS51257">
    <property type="entry name" value="PROKAR_LIPOPROTEIN"/>
    <property type="match status" value="1"/>
</dbReference>
<protein>
    <submittedName>
        <fullName evidence="2">Bacterial extracellular solute-binding, family 1</fullName>
    </submittedName>
</protein>
<dbReference type="InterPro" id="IPR006059">
    <property type="entry name" value="SBP"/>
</dbReference>
<evidence type="ECO:0000256" key="1">
    <source>
        <dbReference type="SAM" id="MobiDB-lite"/>
    </source>
</evidence>
<feature type="region of interest" description="Disordered" evidence="1">
    <location>
        <begin position="27"/>
        <end position="57"/>
    </location>
</feature>
<dbReference type="Gene3D" id="3.40.190.10">
    <property type="entry name" value="Periplasmic binding protein-like II"/>
    <property type="match status" value="1"/>
</dbReference>
<dbReference type="AlphaFoldDB" id="K1U4C1"/>
<name>K1U4C1_9ZZZZ</name>
<dbReference type="EMBL" id="AJWY01001218">
    <property type="protein sequence ID" value="EKC80092.1"/>
    <property type="molecule type" value="Genomic_DNA"/>
</dbReference>
<evidence type="ECO:0000313" key="2">
    <source>
        <dbReference type="EMBL" id="EKC80092.1"/>
    </source>
</evidence>
<dbReference type="Pfam" id="PF01547">
    <property type="entry name" value="SBP_bac_1"/>
    <property type="match status" value="1"/>
</dbReference>
<accession>K1U4C1</accession>
<gene>
    <name evidence="2" type="ORF">LEA_01748</name>
</gene>
<feature type="compositionally biased region" description="Low complexity" evidence="1">
    <location>
        <begin position="31"/>
        <end position="48"/>
    </location>
</feature>
<comment type="caution">
    <text evidence="2">The sequence shown here is derived from an EMBL/GenBank/DDBJ whole genome shotgun (WGS) entry which is preliminary data.</text>
</comment>